<evidence type="ECO:0000256" key="7">
    <source>
        <dbReference type="SAM" id="MobiDB-lite"/>
    </source>
</evidence>
<evidence type="ECO:0000259" key="8">
    <source>
        <dbReference type="PROSITE" id="PS50016"/>
    </source>
</evidence>
<keyword evidence="2" id="KW-0808">Transferase</keyword>
<proteinExistence type="predicted"/>
<dbReference type="InterPro" id="IPR001965">
    <property type="entry name" value="Znf_PHD"/>
</dbReference>
<organism evidence="9">
    <name type="scientific">Micromonas pusilla</name>
    <name type="common">Picoplanktonic green alga</name>
    <name type="synonym">Chromulina pusilla</name>
    <dbReference type="NCBI Taxonomy" id="38833"/>
    <lineage>
        <taxon>Eukaryota</taxon>
        <taxon>Viridiplantae</taxon>
        <taxon>Chlorophyta</taxon>
        <taxon>Mamiellophyceae</taxon>
        <taxon>Mamiellales</taxon>
        <taxon>Mamiellaceae</taxon>
        <taxon>Micromonas</taxon>
    </lineage>
</organism>
<dbReference type="InterPro" id="IPR019786">
    <property type="entry name" value="Zinc_finger_PHD-type_CS"/>
</dbReference>
<accession>A0A7S0PKJ9</accession>
<dbReference type="GO" id="GO:0008270">
    <property type="term" value="F:zinc ion binding"/>
    <property type="evidence" value="ECO:0007669"/>
    <property type="project" value="UniProtKB-KW"/>
</dbReference>
<evidence type="ECO:0000256" key="1">
    <source>
        <dbReference type="ARBA" id="ARBA00022603"/>
    </source>
</evidence>
<dbReference type="AlphaFoldDB" id="A0A7S0PKJ9"/>
<gene>
    <name evidence="9" type="ORF">MSP1404_LOCUS2675</name>
</gene>
<dbReference type="InterPro" id="IPR029063">
    <property type="entry name" value="SAM-dependent_MTases_sf"/>
</dbReference>
<dbReference type="GO" id="GO:0008168">
    <property type="term" value="F:methyltransferase activity"/>
    <property type="evidence" value="ECO:0007669"/>
    <property type="project" value="UniProtKB-KW"/>
</dbReference>
<dbReference type="SMART" id="SM00249">
    <property type="entry name" value="PHD"/>
    <property type="match status" value="1"/>
</dbReference>
<dbReference type="Gene3D" id="3.40.50.150">
    <property type="entry name" value="Vaccinia Virus protein VP39"/>
    <property type="match status" value="1"/>
</dbReference>
<dbReference type="InterPro" id="IPR019787">
    <property type="entry name" value="Znf_PHD-finger"/>
</dbReference>
<evidence type="ECO:0000313" key="9">
    <source>
        <dbReference type="EMBL" id="CAD8580536.1"/>
    </source>
</evidence>
<dbReference type="PANTHER" id="PTHR24102">
    <property type="entry name" value="PHD FINGER PROTEIN"/>
    <property type="match status" value="1"/>
</dbReference>
<name>A0A7S0PKJ9_MICPS</name>
<dbReference type="InterPro" id="IPR013083">
    <property type="entry name" value="Znf_RING/FYVE/PHD"/>
</dbReference>
<feature type="compositionally biased region" description="Basic residues" evidence="7">
    <location>
        <begin position="7"/>
        <end position="16"/>
    </location>
</feature>
<dbReference type="InterPro" id="IPR011011">
    <property type="entry name" value="Znf_FYVE_PHD"/>
</dbReference>
<dbReference type="SUPFAM" id="SSF57903">
    <property type="entry name" value="FYVE/PHD zinc finger"/>
    <property type="match status" value="1"/>
</dbReference>
<dbReference type="PROSITE" id="PS50016">
    <property type="entry name" value="ZF_PHD_2"/>
    <property type="match status" value="1"/>
</dbReference>
<dbReference type="PANTHER" id="PTHR24102:SF28">
    <property type="entry name" value="PHD-TYPE DOMAIN-CONTAINING PROTEIN"/>
    <property type="match status" value="1"/>
</dbReference>
<evidence type="ECO:0000256" key="2">
    <source>
        <dbReference type="ARBA" id="ARBA00022679"/>
    </source>
</evidence>
<evidence type="ECO:0000256" key="6">
    <source>
        <dbReference type="PROSITE-ProRule" id="PRU00146"/>
    </source>
</evidence>
<dbReference type="EMBL" id="HBEV01003573">
    <property type="protein sequence ID" value="CAD8580536.1"/>
    <property type="molecule type" value="Transcribed_RNA"/>
</dbReference>
<dbReference type="GO" id="GO:0032259">
    <property type="term" value="P:methylation"/>
    <property type="evidence" value="ECO:0007669"/>
    <property type="project" value="UniProtKB-KW"/>
</dbReference>
<sequence>MAPASRVRMRSKRQTRKPQAYKPFDSPATSRRRRSRRSSIASPRGRTAAAPSGPGSSPSSPTVTDMHGAQPHDVVGAEYFAGLGFQSRWCKLAVNSHNRRFRVAQFVEIDDTARTVLNRAFPGSQIIGNIAEVGKLNPCRLAFAGFPCKGTSTRGKVRGATDAIDNDQTSMVQHFFRALKDTDNKPQVMLLENVRGLLSARHEGEKGEFLRWIIHNLKALGYAGEWKLFDSGVDAMSGDRVFILCRQEAVTSVRGTLLNLGEEDRGAKPENGYGFSRVKVGDAPVRGRLACLTESTGKPCFVFCDDGEYKCVEFTLDAVADLFTFTRQELGLDDATDPKALKMLANACRPVGQAVINKLVDNLLEATPVEALPDGAMEVQHQENCSLPNMGYWPAHGDEIFAYKGTSRAIIRNGERSERTAAAFAADCLRTGHAITLKQTDIIEYIEKAAVHEARRRQASLSHHLAALCLAAFPGCSILKSDKPVVIRAAGHLGLVFFLRRFDRGDETRGMPHMFWLPRLGNPHPAFVCFHQWKKQKGTAFGLLDHGIDFDVLEGQLDEHMVMATNNLRAFIDLDGTPSTPSDDIDDSDSDCSREVPESIDVDEQMCEVCGGGGETRPGMTDAETLLCDGDGCERAWHIACLRPPLTTVPEGDWMCPTCVEEAPGEAYGGGEDVTNEIF</sequence>
<feature type="domain" description="PHD-type" evidence="8">
    <location>
        <begin position="604"/>
        <end position="662"/>
    </location>
</feature>
<evidence type="ECO:0000256" key="5">
    <source>
        <dbReference type="ARBA" id="ARBA00022833"/>
    </source>
</evidence>
<dbReference type="Pfam" id="PF00145">
    <property type="entry name" value="DNA_methylase"/>
    <property type="match status" value="1"/>
</dbReference>
<keyword evidence="5" id="KW-0862">Zinc</keyword>
<dbReference type="InterPro" id="IPR001525">
    <property type="entry name" value="C5_MeTfrase"/>
</dbReference>
<reference evidence="9" key="1">
    <citation type="submission" date="2021-01" db="EMBL/GenBank/DDBJ databases">
        <authorList>
            <person name="Corre E."/>
            <person name="Pelletier E."/>
            <person name="Niang G."/>
            <person name="Scheremetjew M."/>
            <person name="Finn R."/>
            <person name="Kale V."/>
            <person name="Holt S."/>
            <person name="Cochrane G."/>
            <person name="Meng A."/>
            <person name="Brown T."/>
            <person name="Cohen L."/>
        </authorList>
    </citation>
    <scope>NUCLEOTIDE SEQUENCE</scope>
    <source>
        <strain evidence="9">CCMP494</strain>
    </source>
</reference>
<keyword evidence="1" id="KW-0489">Methyltransferase</keyword>
<dbReference type="SUPFAM" id="SSF53335">
    <property type="entry name" value="S-adenosyl-L-methionine-dependent methyltransferases"/>
    <property type="match status" value="1"/>
</dbReference>
<dbReference type="Gene3D" id="3.30.40.10">
    <property type="entry name" value="Zinc/RING finger domain, C3HC4 (zinc finger)"/>
    <property type="match status" value="1"/>
</dbReference>
<dbReference type="PROSITE" id="PS01359">
    <property type="entry name" value="ZF_PHD_1"/>
    <property type="match status" value="1"/>
</dbReference>
<dbReference type="Pfam" id="PF00628">
    <property type="entry name" value="PHD"/>
    <property type="match status" value="1"/>
</dbReference>
<keyword evidence="3" id="KW-0479">Metal-binding</keyword>
<feature type="compositionally biased region" description="Low complexity" evidence="7">
    <location>
        <begin position="38"/>
        <end position="62"/>
    </location>
</feature>
<evidence type="ECO:0000256" key="4">
    <source>
        <dbReference type="ARBA" id="ARBA00022771"/>
    </source>
</evidence>
<evidence type="ECO:0000256" key="3">
    <source>
        <dbReference type="ARBA" id="ARBA00022723"/>
    </source>
</evidence>
<keyword evidence="4 6" id="KW-0863">Zinc-finger</keyword>
<feature type="region of interest" description="Disordered" evidence="7">
    <location>
        <begin position="575"/>
        <end position="596"/>
    </location>
</feature>
<feature type="region of interest" description="Disordered" evidence="7">
    <location>
        <begin position="1"/>
        <end position="69"/>
    </location>
</feature>
<protein>
    <recommendedName>
        <fullName evidence="8">PHD-type domain-containing protein</fullName>
    </recommendedName>
</protein>